<proteinExistence type="predicted"/>
<dbReference type="Proteomes" id="UP000784294">
    <property type="component" value="Unassembled WGS sequence"/>
</dbReference>
<accession>A0A3S5ARW7</accession>
<evidence type="ECO:0000313" key="1">
    <source>
        <dbReference type="EMBL" id="VEL36250.1"/>
    </source>
</evidence>
<dbReference type="GO" id="GO:0051726">
    <property type="term" value="P:regulation of cell cycle"/>
    <property type="evidence" value="ECO:0007669"/>
    <property type="project" value="InterPro"/>
</dbReference>
<comment type="caution">
    <text evidence="1">The sequence shown here is derived from an EMBL/GenBank/DDBJ whole genome shotgun (WGS) entry which is preliminary data.</text>
</comment>
<dbReference type="OrthoDB" id="5353095at2759"/>
<dbReference type="AlphaFoldDB" id="A0A3S5ARW7"/>
<name>A0A3S5ARW7_9PLAT</name>
<sequence length="225" mass="24774">MDTFCHAGPNYMGHRDNLTTTGYVESALTDCIIGIHETSTQYKDLAGFGESSRRQLNANFQSVATNSTDCSPASIMPPCTVALSIPIQPVFSVPASGIALGLQAPASQVAANLAVSPAVSTSTCQSCLLSYGLSRTCPPLETGRIIYPDPLVRYDPYLLDDPEMMVAAKKRVLNLPFYLSSVIIYMRPNEHRRNVNREFFERFPNIQLTLTKLRSLKMTIVQIVH</sequence>
<gene>
    <name evidence="1" type="ORF">PXEA_LOCUS29690</name>
</gene>
<reference evidence="1" key="1">
    <citation type="submission" date="2018-11" db="EMBL/GenBank/DDBJ databases">
        <authorList>
            <consortium name="Pathogen Informatics"/>
        </authorList>
    </citation>
    <scope>NUCLEOTIDE SEQUENCE</scope>
</reference>
<dbReference type="PANTHER" id="PTHR22896:SF0">
    <property type="entry name" value="CYCLIN N-TERMINAL DOMAIN-CONTAINING PROTEIN"/>
    <property type="match status" value="1"/>
</dbReference>
<feature type="non-terminal residue" evidence="1">
    <location>
        <position position="225"/>
    </location>
</feature>
<organism evidence="1 2">
    <name type="scientific">Protopolystoma xenopodis</name>
    <dbReference type="NCBI Taxonomy" id="117903"/>
    <lineage>
        <taxon>Eukaryota</taxon>
        <taxon>Metazoa</taxon>
        <taxon>Spiralia</taxon>
        <taxon>Lophotrochozoa</taxon>
        <taxon>Platyhelminthes</taxon>
        <taxon>Monogenea</taxon>
        <taxon>Polyopisthocotylea</taxon>
        <taxon>Polystomatidea</taxon>
        <taxon>Polystomatidae</taxon>
        <taxon>Protopolystoma</taxon>
    </lineage>
</organism>
<protein>
    <submittedName>
        <fullName evidence="1">Uncharacterized protein</fullName>
    </submittedName>
</protein>
<dbReference type="PANTHER" id="PTHR22896">
    <property type="entry name" value="CDK5 AND ABL1 ENZYME SUBSTRATE 1"/>
    <property type="match status" value="1"/>
</dbReference>
<dbReference type="InterPro" id="IPR012388">
    <property type="entry name" value="CABLES1/2"/>
</dbReference>
<dbReference type="EMBL" id="CAAALY010251765">
    <property type="protein sequence ID" value="VEL36250.1"/>
    <property type="molecule type" value="Genomic_DNA"/>
</dbReference>
<evidence type="ECO:0000313" key="2">
    <source>
        <dbReference type="Proteomes" id="UP000784294"/>
    </source>
</evidence>
<keyword evidence="2" id="KW-1185">Reference proteome</keyword>